<name>A0A8S0UEG3_OLEEU</name>
<evidence type="ECO:0000256" key="1">
    <source>
        <dbReference type="ARBA" id="ARBA00009748"/>
    </source>
</evidence>
<dbReference type="Pfam" id="PF00234">
    <property type="entry name" value="Tryp_alpha_amyl"/>
    <property type="match status" value="1"/>
</dbReference>
<evidence type="ECO:0000256" key="4">
    <source>
        <dbReference type="RuleBase" id="RU000628"/>
    </source>
</evidence>
<dbReference type="PANTHER" id="PTHR33076">
    <property type="entry name" value="NON-SPECIFIC LIPID-TRANSFER PROTEIN 2-RELATED"/>
    <property type="match status" value="1"/>
</dbReference>
<protein>
    <recommendedName>
        <fullName evidence="4">Non-specific lipid-transfer protein</fullName>
    </recommendedName>
</protein>
<comment type="similarity">
    <text evidence="1 4">Belongs to the plant LTP family.</text>
</comment>
<keyword evidence="2 4" id="KW-0813">Transport</keyword>
<dbReference type="SMART" id="SM00499">
    <property type="entry name" value="AAI"/>
    <property type="match status" value="1"/>
</dbReference>
<evidence type="ECO:0000256" key="3">
    <source>
        <dbReference type="ARBA" id="ARBA00023121"/>
    </source>
</evidence>
<dbReference type="InterPro" id="IPR036312">
    <property type="entry name" value="Bifun_inhib/LTP/seed_sf"/>
</dbReference>
<evidence type="ECO:0000313" key="8">
    <source>
        <dbReference type="Proteomes" id="UP000594638"/>
    </source>
</evidence>
<proteinExistence type="inferred from homology"/>
<comment type="function">
    <text evidence="4">Plant non-specific lipid-transfer proteins transfer phospholipids as well as galactolipids across membranes. May play a role in wax or cutin deposition in the cell walls of expanding epidermal cells and certain secretory tissues.</text>
</comment>
<dbReference type="InterPro" id="IPR000528">
    <property type="entry name" value="Plant_nsLTP"/>
</dbReference>
<feature type="chain" id="PRO_5035785761" description="Non-specific lipid-transfer protein" evidence="5">
    <location>
        <begin position="21"/>
        <end position="117"/>
    </location>
</feature>
<reference evidence="7 8" key="1">
    <citation type="submission" date="2019-12" db="EMBL/GenBank/DDBJ databases">
        <authorList>
            <person name="Alioto T."/>
            <person name="Alioto T."/>
            <person name="Gomez Garrido J."/>
        </authorList>
    </citation>
    <scope>NUCLEOTIDE SEQUENCE [LARGE SCALE GENOMIC DNA]</scope>
</reference>
<dbReference type="OrthoDB" id="649864at2759"/>
<dbReference type="SUPFAM" id="SSF47699">
    <property type="entry name" value="Bifunctional inhibitor/lipid-transfer protein/seed storage 2S albumin"/>
    <property type="match status" value="1"/>
</dbReference>
<dbReference type="PROSITE" id="PS00597">
    <property type="entry name" value="PLANT_LTP"/>
    <property type="match status" value="1"/>
</dbReference>
<keyword evidence="3 4" id="KW-0446">Lipid-binding</keyword>
<gene>
    <name evidence="7" type="ORF">OLEA9_A011166</name>
</gene>
<dbReference type="InterPro" id="IPR016140">
    <property type="entry name" value="Bifunc_inhib/LTP/seed_store"/>
</dbReference>
<evidence type="ECO:0000256" key="2">
    <source>
        <dbReference type="ARBA" id="ARBA00022448"/>
    </source>
</evidence>
<keyword evidence="8" id="KW-1185">Reference proteome</keyword>
<dbReference type="EMBL" id="CACTIH010007454">
    <property type="protein sequence ID" value="CAA3013827.1"/>
    <property type="molecule type" value="Genomic_DNA"/>
</dbReference>
<feature type="domain" description="Bifunctional inhibitor/plant lipid transfer protein/seed storage helical" evidence="6">
    <location>
        <begin position="28"/>
        <end position="112"/>
    </location>
</feature>
<dbReference type="Gramene" id="OE9A011166T1">
    <property type="protein sequence ID" value="OE9A011166C1"/>
    <property type="gene ID" value="OE9A011166"/>
</dbReference>
<evidence type="ECO:0000256" key="5">
    <source>
        <dbReference type="SAM" id="SignalP"/>
    </source>
</evidence>
<dbReference type="CDD" id="cd01960">
    <property type="entry name" value="nsLTP1"/>
    <property type="match status" value="1"/>
</dbReference>
<dbReference type="GO" id="GO:0006869">
    <property type="term" value="P:lipid transport"/>
    <property type="evidence" value="ECO:0007669"/>
    <property type="project" value="InterPro"/>
</dbReference>
<sequence>MKGFAVILLVVVAIVQLFMAKPGEAVSCGQVESQISPCLTYLSQGGTPSASCCGGVKSLSQSLQTKQDRQTACGCLKTAASRYPNLKQDAASQLPSKCGVTIGVPISPTVDCSKISQ</sequence>
<evidence type="ECO:0000259" key="6">
    <source>
        <dbReference type="SMART" id="SM00499"/>
    </source>
</evidence>
<dbReference type="PRINTS" id="PR00382">
    <property type="entry name" value="LIPIDTRNSFER"/>
</dbReference>
<comment type="caution">
    <text evidence="7">The sequence shown here is derived from an EMBL/GenBank/DDBJ whole genome shotgun (WGS) entry which is preliminary data.</text>
</comment>
<dbReference type="GO" id="GO:0008289">
    <property type="term" value="F:lipid binding"/>
    <property type="evidence" value="ECO:0007669"/>
    <property type="project" value="UniProtKB-KW"/>
</dbReference>
<evidence type="ECO:0000313" key="7">
    <source>
        <dbReference type="EMBL" id="CAA3013827.1"/>
    </source>
</evidence>
<keyword evidence="5" id="KW-0732">Signal</keyword>
<accession>A0A8S0UEG3</accession>
<feature type="signal peptide" evidence="5">
    <location>
        <begin position="1"/>
        <end position="20"/>
    </location>
</feature>
<dbReference type="Gene3D" id="1.10.110.10">
    <property type="entry name" value="Plant lipid-transfer and hydrophobic proteins"/>
    <property type="match status" value="1"/>
</dbReference>
<dbReference type="Proteomes" id="UP000594638">
    <property type="component" value="Unassembled WGS sequence"/>
</dbReference>
<organism evidence="7 8">
    <name type="scientific">Olea europaea subsp. europaea</name>
    <dbReference type="NCBI Taxonomy" id="158383"/>
    <lineage>
        <taxon>Eukaryota</taxon>
        <taxon>Viridiplantae</taxon>
        <taxon>Streptophyta</taxon>
        <taxon>Embryophyta</taxon>
        <taxon>Tracheophyta</taxon>
        <taxon>Spermatophyta</taxon>
        <taxon>Magnoliopsida</taxon>
        <taxon>eudicotyledons</taxon>
        <taxon>Gunneridae</taxon>
        <taxon>Pentapetalae</taxon>
        <taxon>asterids</taxon>
        <taxon>lamiids</taxon>
        <taxon>Lamiales</taxon>
        <taxon>Oleaceae</taxon>
        <taxon>Oleeae</taxon>
        <taxon>Olea</taxon>
    </lineage>
</organism>
<dbReference type="AlphaFoldDB" id="A0A8S0UEG3"/>